<name>A0A1M5B4Z8_9BACL</name>
<sequence length="115" mass="13362">MKPGSQFETYLLSQEPIELPRRIRLGKWMSQASVKVEQVAIKKSYHTKSTHLLNLADLVELPNTFGSLYNILPTRLLKMASWQESLAGYKLTLPKEEKNESLFLPESVFIWRVQR</sequence>
<organism evidence="1 2">
    <name type="scientific">Seinonella peptonophila</name>
    <dbReference type="NCBI Taxonomy" id="112248"/>
    <lineage>
        <taxon>Bacteria</taxon>
        <taxon>Bacillati</taxon>
        <taxon>Bacillota</taxon>
        <taxon>Bacilli</taxon>
        <taxon>Bacillales</taxon>
        <taxon>Thermoactinomycetaceae</taxon>
        <taxon>Seinonella</taxon>
    </lineage>
</organism>
<dbReference type="NCBIfam" id="TIGR03159">
    <property type="entry name" value="cas_Csc1"/>
    <property type="match status" value="1"/>
</dbReference>
<dbReference type="AlphaFoldDB" id="A0A1M5B4Z8"/>
<dbReference type="EMBL" id="FQVL01000018">
    <property type="protein sequence ID" value="SHF37584.1"/>
    <property type="molecule type" value="Genomic_DNA"/>
</dbReference>
<dbReference type="InterPro" id="IPR017576">
    <property type="entry name" value="CRISPR-assoc_prot_Csc1"/>
</dbReference>
<gene>
    <name evidence="1" type="ORF">SAMN05444392_11835</name>
</gene>
<dbReference type="RefSeq" id="WP_073158039.1">
    <property type="nucleotide sequence ID" value="NZ_FQVL01000018.1"/>
</dbReference>
<dbReference type="Pfam" id="PF26241">
    <property type="entry name" value="Cas_Csc1"/>
    <property type="match status" value="1"/>
</dbReference>
<protein>
    <submittedName>
        <fullName evidence="1">CRISPR type I-D/CYANO-associated protein Csc1</fullName>
    </submittedName>
</protein>
<reference evidence="1 2" key="1">
    <citation type="submission" date="2016-11" db="EMBL/GenBank/DDBJ databases">
        <authorList>
            <person name="Jaros S."/>
            <person name="Januszkiewicz K."/>
            <person name="Wedrychowicz H."/>
        </authorList>
    </citation>
    <scope>NUCLEOTIDE SEQUENCE [LARGE SCALE GENOMIC DNA]</scope>
    <source>
        <strain evidence="1 2">DSM 44666</strain>
    </source>
</reference>
<dbReference type="Proteomes" id="UP000184476">
    <property type="component" value="Unassembled WGS sequence"/>
</dbReference>
<accession>A0A1M5B4Z8</accession>
<keyword evidence="2" id="KW-1185">Reference proteome</keyword>
<dbReference type="STRING" id="112248.SAMN05444392_11835"/>
<dbReference type="OrthoDB" id="49508at2"/>
<proteinExistence type="predicted"/>
<evidence type="ECO:0000313" key="1">
    <source>
        <dbReference type="EMBL" id="SHF37584.1"/>
    </source>
</evidence>
<evidence type="ECO:0000313" key="2">
    <source>
        <dbReference type="Proteomes" id="UP000184476"/>
    </source>
</evidence>